<reference evidence="3 4" key="1">
    <citation type="journal article" date="2021" name="Elife">
        <title>Chloroplast acquisition without the gene transfer in kleptoplastic sea slugs, Plakobranchus ocellatus.</title>
        <authorList>
            <person name="Maeda T."/>
            <person name="Takahashi S."/>
            <person name="Yoshida T."/>
            <person name="Shimamura S."/>
            <person name="Takaki Y."/>
            <person name="Nagai Y."/>
            <person name="Toyoda A."/>
            <person name="Suzuki Y."/>
            <person name="Arimoto A."/>
            <person name="Ishii H."/>
            <person name="Satoh N."/>
            <person name="Nishiyama T."/>
            <person name="Hasebe M."/>
            <person name="Maruyama T."/>
            <person name="Minagawa J."/>
            <person name="Obokata J."/>
            <person name="Shigenobu S."/>
        </authorList>
    </citation>
    <scope>NUCLEOTIDE SEQUENCE [LARGE SCALE GENOMIC DNA]</scope>
</reference>
<feature type="transmembrane region" description="Helical" evidence="1">
    <location>
        <begin position="16"/>
        <end position="38"/>
    </location>
</feature>
<feature type="transmembrane region" description="Helical" evidence="1">
    <location>
        <begin position="89"/>
        <end position="113"/>
    </location>
</feature>
<protein>
    <submittedName>
        <fullName evidence="3">Protein O-mannosyl-transferase 2</fullName>
    </submittedName>
</protein>
<dbReference type="Proteomes" id="UP000762676">
    <property type="component" value="Unassembled WGS sequence"/>
</dbReference>
<dbReference type="PANTHER" id="PTHR10050:SF46">
    <property type="entry name" value="PROTEIN O-MANNOSYL-TRANSFERASE 2"/>
    <property type="match status" value="1"/>
</dbReference>
<dbReference type="AlphaFoldDB" id="A0AAV4E9F0"/>
<keyword evidence="1" id="KW-0472">Membrane</keyword>
<organism evidence="3 4">
    <name type="scientific">Elysia marginata</name>
    <dbReference type="NCBI Taxonomy" id="1093978"/>
    <lineage>
        <taxon>Eukaryota</taxon>
        <taxon>Metazoa</taxon>
        <taxon>Spiralia</taxon>
        <taxon>Lophotrochozoa</taxon>
        <taxon>Mollusca</taxon>
        <taxon>Gastropoda</taxon>
        <taxon>Heterobranchia</taxon>
        <taxon>Euthyneura</taxon>
        <taxon>Panpulmonata</taxon>
        <taxon>Sacoglossa</taxon>
        <taxon>Placobranchoidea</taxon>
        <taxon>Plakobranchidae</taxon>
        <taxon>Elysia</taxon>
    </lineage>
</organism>
<evidence type="ECO:0000256" key="1">
    <source>
        <dbReference type="SAM" id="Phobius"/>
    </source>
</evidence>
<sequence length="169" mass="19699">MFSGPAHRVYLLGNPILFWSLLGLKFTFLLLWLGFSVCNKRGIIFNKLFSTYTDRVMKVCWWLLWAWFLHYAPFWTMGRVLYFHHYFPAFLFSAMFGGVMLDFLLTLVCLSVPSRLARHVFTGGLTLILAVMALSFYLFYPLVYGMSGSTSGDKDSIMYGLKWLESWDF</sequence>
<keyword evidence="4" id="KW-1185">Reference proteome</keyword>
<comment type="caution">
    <text evidence="3">The sequence shown here is derived from an EMBL/GenBank/DDBJ whole genome shotgun (WGS) entry which is preliminary data.</text>
</comment>
<feature type="transmembrane region" description="Helical" evidence="1">
    <location>
        <begin position="120"/>
        <end position="140"/>
    </location>
</feature>
<dbReference type="GO" id="GO:0004169">
    <property type="term" value="F:dolichyl-phosphate-mannose-protein mannosyltransferase activity"/>
    <property type="evidence" value="ECO:0007669"/>
    <property type="project" value="TreeGrafter"/>
</dbReference>
<evidence type="ECO:0000313" key="3">
    <source>
        <dbReference type="EMBL" id="GFR57377.1"/>
    </source>
</evidence>
<keyword evidence="1" id="KW-1133">Transmembrane helix</keyword>
<feature type="transmembrane region" description="Helical" evidence="1">
    <location>
        <begin position="59"/>
        <end position="77"/>
    </location>
</feature>
<proteinExistence type="predicted"/>
<evidence type="ECO:0000313" key="4">
    <source>
        <dbReference type="Proteomes" id="UP000762676"/>
    </source>
</evidence>
<dbReference type="Pfam" id="PF16192">
    <property type="entry name" value="PMT_4TMC"/>
    <property type="match status" value="1"/>
</dbReference>
<evidence type="ECO:0000259" key="2">
    <source>
        <dbReference type="Pfam" id="PF16192"/>
    </source>
</evidence>
<dbReference type="EMBL" id="BMAT01000004">
    <property type="protein sequence ID" value="GFR57377.1"/>
    <property type="molecule type" value="Genomic_DNA"/>
</dbReference>
<gene>
    <name evidence="3" type="ORF">ElyMa_000000600</name>
</gene>
<feature type="domain" description="Protein O-mannosyl-transferase C-terminal four TM" evidence="2">
    <location>
        <begin position="7"/>
        <end position="167"/>
    </location>
</feature>
<dbReference type="InterPro" id="IPR032421">
    <property type="entry name" value="PMT_4TMC"/>
</dbReference>
<dbReference type="PANTHER" id="PTHR10050">
    <property type="entry name" value="DOLICHYL-PHOSPHATE-MANNOSE--PROTEIN MANNOSYLTRANSFERASE"/>
    <property type="match status" value="1"/>
</dbReference>
<keyword evidence="1" id="KW-0812">Transmembrane</keyword>
<dbReference type="InterPro" id="IPR027005">
    <property type="entry name" value="PMT-like"/>
</dbReference>
<accession>A0AAV4E9F0</accession>
<dbReference type="GO" id="GO:0005783">
    <property type="term" value="C:endoplasmic reticulum"/>
    <property type="evidence" value="ECO:0007669"/>
    <property type="project" value="TreeGrafter"/>
</dbReference>
<name>A0AAV4E9F0_9GAST</name>